<name>A0A1H9FQN2_9ACTN</name>
<feature type="transmembrane region" description="Helical" evidence="1">
    <location>
        <begin position="75"/>
        <end position="97"/>
    </location>
</feature>
<feature type="transmembrane region" description="Helical" evidence="1">
    <location>
        <begin position="25"/>
        <end position="44"/>
    </location>
</feature>
<keyword evidence="1" id="KW-0812">Transmembrane</keyword>
<keyword evidence="3" id="KW-1185">Reference proteome</keyword>
<keyword evidence="1" id="KW-0472">Membrane</keyword>
<dbReference type="RefSeq" id="WP_245770112.1">
    <property type="nucleotide sequence ID" value="NZ_FOET01000007.1"/>
</dbReference>
<reference evidence="2 3" key="1">
    <citation type="submission" date="2016-10" db="EMBL/GenBank/DDBJ databases">
        <authorList>
            <person name="de Groot N.N."/>
        </authorList>
    </citation>
    <scope>NUCLEOTIDE SEQUENCE [LARGE SCALE GENOMIC DNA]</scope>
    <source>
        <strain evidence="2 3">CGMCC 4.3519</strain>
    </source>
</reference>
<sequence>MDGVRHRRRVRRVASAVAGTWTARAYLALCGSLLVWVLADAFLVSHEDASMAGVVPLLATAPLSMLFLLAPGEGILTYLSVVVVSALANAALINWCVRTLGRGGRSTGDAG</sequence>
<keyword evidence="1" id="KW-1133">Transmembrane helix</keyword>
<proteinExistence type="predicted"/>
<dbReference type="Pfam" id="PF25637">
    <property type="entry name" value="DUF7942"/>
    <property type="match status" value="1"/>
</dbReference>
<accession>A0A1H9FQN2</accession>
<dbReference type="AlphaFoldDB" id="A0A1H9FQN2"/>
<evidence type="ECO:0000313" key="3">
    <source>
        <dbReference type="Proteomes" id="UP000199055"/>
    </source>
</evidence>
<organism evidence="2 3">
    <name type="scientific">Streptomyces radiopugnans</name>
    <dbReference type="NCBI Taxonomy" id="403935"/>
    <lineage>
        <taxon>Bacteria</taxon>
        <taxon>Bacillati</taxon>
        <taxon>Actinomycetota</taxon>
        <taxon>Actinomycetes</taxon>
        <taxon>Kitasatosporales</taxon>
        <taxon>Streptomycetaceae</taxon>
        <taxon>Streptomyces</taxon>
    </lineage>
</organism>
<evidence type="ECO:0000256" key="1">
    <source>
        <dbReference type="SAM" id="Phobius"/>
    </source>
</evidence>
<dbReference type="EMBL" id="FOET01000007">
    <property type="protein sequence ID" value="SEQ40214.1"/>
    <property type="molecule type" value="Genomic_DNA"/>
</dbReference>
<evidence type="ECO:0000313" key="2">
    <source>
        <dbReference type="EMBL" id="SEQ40214.1"/>
    </source>
</evidence>
<dbReference type="Proteomes" id="UP000199055">
    <property type="component" value="Unassembled WGS sequence"/>
</dbReference>
<protein>
    <submittedName>
        <fullName evidence="2">Uncharacterized protein</fullName>
    </submittedName>
</protein>
<gene>
    <name evidence="2" type="ORF">SAMN05216481_107136</name>
</gene>
<dbReference type="NCBIfam" id="NF046119">
    <property type="entry name" value="memb_SCO4225"/>
    <property type="match status" value="1"/>
</dbReference>
<dbReference type="InterPro" id="IPR057702">
    <property type="entry name" value="DUF7942"/>
</dbReference>